<evidence type="ECO:0000313" key="1">
    <source>
        <dbReference type="EMBL" id="BBL91525.1"/>
    </source>
</evidence>
<protein>
    <submittedName>
        <fullName evidence="1">Uncharacterized protein</fullName>
    </submittedName>
</protein>
<sequence length="83" mass="9790">MRRMRYQVEISKENQLLFKVDIDNINQDKCEASLETVLTKFPKTEGYQRHVLVSDSETRYLRSTEKRIEVLAAIPVFKSLGER</sequence>
<dbReference type="EMBL" id="AP019799">
    <property type="protein sequence ID" value="BBL91525.1"/>
    <property type="molecule type" value="Genomic_DNA"/>
</dbReference>
<proteinExistence type="predicted"/>
<dbReference type="Proteomes" id="UP000315115">
    <property type="component" value="Chromosome 2"/>
</dbReference>
<reference evidence="2" key="1">
    <citation type="submission" date="2019-07" db="EMBL/GenBank/DDBJ databases">
        <title>Complete Genome Sequences of Vibrion rotiferianus strain AM7.</title>
        <authorList>
            <person name="Miyazaki K."/>
            <person name="Wiseschart A."/>
            <person name="Pootanakit K."/>
            <person name="Ishimori K."/>
            <person name="Kitahara K."/>
        </authorList>
    </citation>
    <scope>NUCLEOTIDE SEQUENCE [LARGE SCALE GENOMIC DNA]</scope>
    <source>
        <strain evidence="2">AM7</strain>
    </source>
</reference>
<evidence type="ECO:0000313" key="2">
    <source>
        <dbReference type="Proteomes" id="UP000315115"/>
    </source>
</evidence>
<name>A0A510ICK4_9VIBR</name>
<gene>
    <name evidence="1" type="ORF">VroAM7_41780</name>
</gene>
<organism evidence="1 2">
    <name type="scientific">Vibrio rotiferianus</name>
    <dbReference type="NCBI Taxonomy" id="190895"/>
    <lineage>
        <taxon>Bacteria</taxon>
        <taxon>Pseudomonadati</taxon>
        <taxon>Pseudomonadota</taxon>
        <taxon>Gammaproteobacteria</taxon>
        <taxon>Vibrionales</taxon>
        <taxon>Vibrionaceae</taxon>
        <taxon>Vibrio</taxon>
    </lineage>
</organism>
<accession>A0A510ICK4</accession>
<dbReference type="AlphaFoldDB" id="A0A510ICK4"/>